<name>A0AAW0VRD9_CHEQU</name>
<dbReference type="Proteomes" id="UP001445076">
    <property type="component" value="Unassembled WGS sequence"/>
</dbReference>
<accession>A0AAW0VRD9</accession>
<evidence type="ECO:0000313" key="2">
    <source>
        <dbReference type="Proteomes" id="UP001445076"/>
    </source>
</evidence>
<dbReference type="EMBL" id="JARKIK010001949">
    <property type="protein sequence ID" value="KAK8719522.1"/>
    <property type="molecule type" value="Genomic_DNA"/>
</dbReference>
<protein>
    <submittedName>
        <fullName evidence="1">Uncharacterized protein</fullName>
    </submittedName>
</protein>
<dbReference type="AlphaFoldDB" id="A0AAW0VRD9"/>
<keyword evidence="2" id="KW-1185">Reference proteome</keyword>
<organism evidence="1 2">
    <name type="scientific">Cherax quadricarinatus</name>
    <name type="common">Australian red claw crayfish</name>
    <dbReference type="NCBI Taxonomy" id="27406"/>
    <lineage>
        <taxon>Eukaryota</taxon>
        <taxon>Metazoa</taxon>
        <taxon>Ecdysozoa</taxon>
        <taxon>Arthropoda</taxon>
        <taxon>Crustacea</taxon>
        <taxon>Multicrustacea</taxon>
        <taxon>Malacostraca</taxon>
        <taxon>Eumalacostraca</taxon>
        <taxon>Eucarida</taxon>
        <taxon>Decapoda</taxon>
        <taxon>Pleocyemata</taxon>
        <taxon>Astacidea</taxon>
        <taxon>Parastacoidea</taxon>
        <taxon>Parastacidae</taxon>
        <taxon>Cherax</taxon>
    </lineage>
</organism>
<comment type="caution">
    <text evidence="1">The sequence shown here is derived from an EMBL/GenBank/DDBJ whole genome shotgun (WGS) entry which is preliminary data.</text>
</comment>
<evidence type="ECO:0000313" key="1">
    <source>
        <dbReference type="EMBL" id="KAK8719522.1"/>
    </source>
</evidence>
<feature type="non-terminal residue" evidence="1">
    <location>
        <position position="104"/>
    </location>
</feature>
<gene>
    <name evidence="1" type="ORF">OTU49_013982</name>
</gene>
<dbReference type="Pfam" id="PF03437">
    <property type="entry name" value="BtpA"/>
    <property type="match status" value="1"/>
</dbReference>
<sequence length="104" mass="11423">GTMALSRFGQVFGRWKGAIIGMIHVKALPGTPLNQYGVDQLVEMACTEAQIYKEAHVDGVLVENMFDVPYVKRLSLGPEVVACMTKVCCEVRRIIPRSVPCGVQ</sequence>
<reference evidence="1 2" key="1">
    <citation type="journal article" date="2024" name="BMC Genomics">
        <title>Genome assembly of redclaw crayfish (Cherax quadricarinatus) provides insights into its immune adaptation and hypoxia tolerance.</title>
        <authorList>
            <person name="Liu Z."/>
            <person name="Zheng J."/>
            <person name="Li H."/>
            <person name="Fang K."/>
            <person name="Wang S."/>
            <person name="He J."/>
            <person name="Zhou D."/>
            <person name="Weng S."/>
            <person name="Chi M."/>
            <person name="Gu Z."/>
            <person name="He J."/>
            <person name="Li F."/>
            <person name="Wang M."/>
        </authorList>
    </citation>
    <scope>NUCLEOTIDE SEQUENCE [LARGE SCALE GENOMIC DNA]</scope>
    <source>
        <strain evidence="1">ZL_2023a</strain>
    </source>
</reference>
<dbReference type="PANTHER" id="PTHR21381">
    <property type="entry name" value="ZGC:162297"/>
    <property type="match status" value="1"/>
</dbReference>
<dbReference type="PANTHER" id="PTHR21381:SF3">
    <property type="entry name" value="SGC REGION PROTEIN SGCQ-RELATED"/>
    <property type="match status" value="1"/>
</dbReference>
<proteinExistence type="predicted"/>
<feature type="non-terminal residue" evidence="1">
    <location>
        <position position="1"/>
    </location>
</feature>
<dbReference type="InterPro" id="IPR005137">
    <property type="entry name" value="BtpA"/>
</dbReference>